<keyword evidence="4" id="KW-0560">Oxidoreductase</keyword>
<organism evidence="10 12">
    <name type="scientific">Adineta ricciae</name>
    <name type="common">Rotifer</name>
    <dbReference type="NCBI Taxonomy" id="249248"/>
    <lineage>
        <taxon>Eukaryota</taxon>
        <taxon>Metazoa</taxon>
        <taxon>Spiralia</taxon>
        <taxon>Gnathifera</taxon>
        <taxon>Rotifera</taxon>
        <taxon>Eurotatoria</taxon>
        <taxon>Bdelloidea</taxon>
        <taxon>Adinetida</taxon>
        <taxon>Adinetidae</taxon>
        <taxon>Adineta</taxon>
    </lineage>
</organism>
<evidence type="ECO:0000313" key="11">
    <source>
        <dbReference type="Proteomes" id="UP000663828"/>
    </source>
</evidence>
<evidence type="ECO:0000256" key="3">
    <source>
        <dbReference type="ARBA" id="ARBA00022723"/>
    </source>
</evidence>
<proteinExistence type="inferred from homology"/>
<evidence type="ECO:0000256" key="8">
    <source>
        <dbReference type="SAM" id="Phobius"/>
    </source>
</evidence>
<keyword evidence="8" id="KW-0812">Transmembrane</keyword>
<keyword evidence="8" id="KW-1133">Transmembrane helix</keyword>
<dbReference type="GO" id="GO:0020037">
    <property type="term" value="F:heme binding"/>
    <property type="evidence" value="ECO:0007669"/>
    <property type="project" value="InterPro"/>
</dbReference>
<gene>
    <name evidence="10" type="ORF">EDS130_LOCUS25063</name>
    <name evidence="9" type="ORF">XAT740_LOCUS21290</name>
</gene>
<dbReference type="InterPro" id="IPR001128">
    <property type="entry name" value="Cyt_P450"/>
</dbReference>
<reference evidence="10" key="1">
    <citation type="submission" date="2021-02" db="EMBL/GenBank/DDBJ databases">
        <authorList>
            <person name="Nowell W R."/>
        </authorList>
    </citation>
    <scope>NUCLEOTIDE SEQUENCE</scope>
</reference>
<keyword evidence="2 7" id="KW-0349">Heme</keyword>
<dbReference type="InterPro" id="IPR036396">
    <property type="entry name" value="Cyt_P450_sf"/>
</dbReference>
<dbReference type="Proteomes" id="UP000663828">
    <property type="component" value="Unassembled WGS sequence"/>
</dbReference>
<sequence>MSFILFLSIFFCIILTIFLIVYWKLVRHEKLCYDILRRQGVPGEPFVPLIGQLFTINRARANDEYMMYYQKLAEKHGPVFLMGFGPLTRLIVHEPDLLADVLGRSHAQDYKKTTFTSTVFKSIIGMHNLLVNEGEEHDRARKMLNPGFHFINLQSMVSIMINQTRKMIEELFISHNHPSVDLQKEFSALTLAIIASCALGKNFETVSNAKDVINQTFTVVLEAIEYRTMCMINQIPFLAEMPFWHKRIIDKGAQEITRFVEQIITDRKQGRSESLCSERDILDLLLSTVDDLGQSFTDEEIREQALAFILAGHETTANLLSWAMYVLMTNETVLRACVDEIDQILPDDVDFTYEHINSLPICEAVLLETLRLYPPAPFFARNCIHEHTIGSEGGLQLKIPVNTTIFVNTYVLHRRPEFWPRPLEFDYSRWLRNPITGYKPKLAHPFCYLPFAAGPRDCIGKNFALLEGKVILIMLLKQCHFELESGQKIIPEMRIALRPKYGLWARVSKR</sequence>
<evidence type="ECO:0008006" key="13">
    <source>
        <dbReference type="Google" id="ProtNLM"/>
    </source>
</evidence>
<evidence type="ECO:0000256" key="4">
    <source>
        <dbReference type="ARBA" id="ARBA00023002"/>
    </source>
</evidence>
<dbReference type="Pfam" id="PF00067">
    <property type="entry name" value="p450"/>
    <property type="match status" value="1"/>
</dbReference>
<dbReference type="InterPro" id="IPR002403">
    <property type="entry name" value="Cyt_P450_E_grp-IV"/>
</dbReference>
<dbReference type="OrthoDB" id="1470350at2759"/>
<comment type="caution">
    <text evidence="10">The sequence shown here is derived from an EMBL/GenBank/DDBJ whole genome shotgun (WGS) entry which is preliminary data.</text>
</comment>
<dbReference type="GO" id="GO:0004497">
    <property type="term" value="F:monooxygenase activity"/>
    <property type="evidence" value="ECO:0007669"/>
    <property type="project" value="UniProtKB-KW"/>
</dbReference>
<evidence type="ECO:0000313" key="12">
    <source>
        <dbReference type="Proteomes" id="UP000663852"/>
    </source>
</evidence>
<dbReference type="EMBL" id="CAJNOR010001523">
    <property type="protein sequence ID" value="CAF1157394.1"/>
    <property type="molecule type" value="Genomic_DNA"/>
</dbReference>
<evidence type="ECO:0000256" key="7">
    <source>
        <dbReference type="PIRSR" id="PIRSR602403-1"/>
    </source>
</evidence>
<accession>A0A814W2D6</accession>
<keyword evidence="3 7" id="KW-0479">Metal-binding</keyword>
<dbReference type="GO" id="GO:0016705">
    <property type="term" value="F:oxidoreductase activity, acting on paired donors, with incorporation or reduction of molecular oxygen"/>
    <property type="evidence" value="ECO:0007669"/>
    <property type="project" value="InterPro"/>
</dbReference>
<feature type="binding site" description="axial binding residue" evidence="7">
    <location>
        <position position="458"/>
    </location>
    <ligand>
        <name>heme</name>
        <dbReference type="ChEBI" id="CHEBI:30413"/>
    </ligand>
    <ligandPart>
        <name>Fe</name>
        <dbReference type="ChEBI" id="CHEBI:18248"/>
    </ligandPart>
</feature>
<comment type="similarity">
    <text evidence="1">Belongs to the cytochrome P450 family.</text>
</comment>
<dbReference type="SUPFAM" id="SSF48264">
    <property type="entry name" value="Cytochrome P450"/>
    <property type="match status" value="1"/>
</dbReference>
<protein>
    <recommendedName>
        <fullName evidence="13">Cytochrome P450</fullName>
    </recommendedName>
</protein>
<dbReference type="EMBL" id="CAJNOJ010000145">
    <property type="protein sequence ID" value="CAF1195606.1"/>
    <property type="molecule type" value="Genomic_DNA"/>
</dbReference>
<evidence type="ECO:0000313" key="10">
    <source>
        <dbReference type="EMBL" id="CAF1195606.1"/>
    </source>
</evidence>
<name>A0A814W2D6_ADIRI</name>
<evidence type="ECO:0000256" key="6">
    <source>
        <dbReference type="ARBA" id="ARBA00023033"/>
    </source>
</evidence>
<comment type="cofactor">
    <cofactor evidence="7">
        <name>heme</name>
        <dbReference type="ChEBI" id="CHEBI:30413"/>
    </cofactor>
</comment>
<evidence type="ECO:0000256" key="1">
    <source>
        <dbReference type="ARBA" id="ARBA00010617"/>
    </source>
</evidence>
<dbReference type="GO" id="GO:0005506">
    <property type="term" value="F:iron ion binding"/>
    <property type="evidence" value="ECO:0007669"/>
    <property type="project" value="InterPro"/>
</dbReference>
<dbReference type="PANTHER" id="PTHR24291:SF50">
    <property type="entry name" value="BIFUNCTIONAL ALBAFLAVENONE MONOOXYGENASE_TERPENE SYNTHASE"/>
    <property type="match status" value="1"/>
</dbReference>
<dbReference type="PANTHER" id="PTHR24291">
    <property type="entry name" value="CYTOCHROME P450 FAMILY 4"/>
    <property type="match status" value="1"/>
</dbReference>
<dbReference type="PRINTS" id="PR00385">
    <property type="entry name" value="P450"/>
</dbReference>
<keyword evidence="8" id="KW-0472">Membrane</keyword>
<feature type="transmembrane region" description="Helical" evidence="8">
    <location>
        <begin position="6"/>
        <end position="23"/>
    </location>
</feature>
<dbReference type="Proteomes" id="UP000663852">
    <property type="component" value="Unassembled WGS sequence"/>
</dbReference>
<keyword evidence="6" id="KW-0503">Monooxygenase</keyword>
<dbReference type="PRINTS" id="PR00465">
    <property type="entry name" value="EP450IV"/>
</dbReference>
<dbReference type="Gene3D" id="1.10.630.10">
    <property type="entry name" value="Cytochrome P450"/>
    <property type="match status" value="1"/>
</dbReference>
<evidence type="ECO:0000313" key="9">
    <source>
        <dbReference type="EMBL" id="CAF1157394.1"/>
    </source>
</evidence>
<dbReference type="AlphaFoldDB" id="A0A814W2D6"/>
<dbReference type="InterPro" id="IPR050196">
    <property type="entry name" value="Cytochrome_P450_Monoox"/>
</dbReference>
<keyword evidence="5 7" id="KW-0408">Iron</keyword>
<evidence type="ECO:0000256" key="5">
    <source>
        <dbReference type="ARBA" id="ARBA00023004"/>
    </source>
</evidence>
<evidence type="ECO:0000256" key="2">
    <source>
        <dbReference type="ARBA" id="ARBA00022617"/>
    </source>
</evidence>
<keyword evidence="11" id="KW-1185">Reference proteome</keyword>